<proteinExistence type="predicted"/>
<feature type="compositionally biased region" description="Polar residues" evidence="1">
    <location>
        <begin position="1"/>
        <end position="33"/>
    </location>
</feature>
<evidence type="ECO:0000313" key="3">
    <source>
        <dbReference type="Proteomes" id="UP000027222"/>
    </source>
</evidence>
<feature type="compositionally biased region" description="Acidic residues" evidence="1">
    <location>
        <begin position="81"/>
        <end position="114"/>
    </location>
</feature>
<dbReference type="HOGENOM" id="CLU_1532665_0_0_1"/>
<evidence type="ECO:0000313" key="2">
    <source>
        <dbReference type="EMBL" id="KDR70779.1"/>
    </source>
</evidence>
<organism evidence="2 3">
    <name type="scientific">Galerina marginata (strain CBS 339.88)</name>
    <dbReference type="NCBI Taxonomy" id="685588"/>
    <lineage>
        <taxon>Eukaryota</taxon>
        <taxon>Fungi</taxon>
        <taxon>Dikarya</taxon>
        <taxon>Basidiomycota</taxon>
        <taxon>Agaricomycotina</taxon>
        <taxon>Agaricomycetes</taxon>
        <taxon>Agaricomycetidae</taxon>
        <taxon>Agaricales</taxon>
        <taxon>Agaricineae</taxon>
        <taxon>Strophariaceae</taxon>
        <taxon>Galerina</taxon>
    </lineage>
</organism>
<feature type="compositionally biased region" description="Polar residues" evidence="1">
    <location>
        <begin position="152"/>
        <end position="165"/>
    </location>
</feature>
<dbReference type="Proteomes" id="UP000027222">
    <property type="component" value="Unassembled WGS sequence"/>
</dbReference>
<reference evidence="3" key="1">
    <citation type="journal article" date="2014" name="Proc. Natl. Acad. Sci. U.S.A.">
        <title>Extensive sampling of basidiomycete genomes demonstrates inadequacy of the white-rot/brown-rot paradigm for wood decay fungi.</title>
        <authorList>
            <person name="Riley R."/>
            <person name="Salamov A.A."/>
            <person name="Brown D.W."/>
            <person name="Nagy L.G."/>
            <person name="Floudas D."/>
            <person name="Held B.W."/>
            <person name="Levasseur A."/>
            <person name="Lombard V."/>
            <person name="Morin E."/>
            <person name="Otillar R."/>
            <person name="Lindquist E.A."/>
            <person name="Sun H."/>
            <person name="LaButti K.M."/>
            <person name="Schmutz J."/>
            <person name="Jabbour D."/>
            <person name="Luo H."/>
            <person name="Baker S.E."/>
            <person name="Pisabarro A.G."/>
            <person name="Walton J.D."/>
            <person name="Blanchette R.A."/>
            <person name="Henrissat B."/>
            <person name="Martin F."/>
            <person name="Cullen D."/>
            <person name="Hibbett D.S."/>
            <person name="Grigoriev I.V."/>
        </authorList>
    </citation>
    <scope>NUCLEOTIDE SEQUENCE [LARGE SCALE GENOMIC DNA]</scope>
    <source>
        <strain evidence="3">CBS 339.88</strain>
    </source>
</reference>
<accession>A0A067SSV5</accession>
<feature type="region of interest" description="Disordered" evidence="1">
    <location>
        <begin position="1"/>
        <end position="134"/>
    </location>
</feature>
<protein>
    <submittedName>
        <fullName evidence="2">Uncharacterized protein</fullName>
    </submittedName>
</protein>
<dbReference type="AlphaFoldDB" id="A0A067SSV5"/>
<feature type="region of interest" description="Disordered" evidence="1">
    <location>
        <begin position="152"/>
        <end position="175"/>
    </location>
</feature>
<sequence>MSTNSNTHRSNPFPSKNSVKNADVQTTQVQQPSLAFHSHKKPPTRSVKLNTASNERSSPAMGQRKNMLLKQTQAAPRTDQTGDDTGDDTGYYADEDNNNDTSDSDSEDEDDDSDSSASSEGPPRSVFPDRSTNRCRHASSRIFMYVGDCEAFSQSDASGNGSSFAFSEEDGSTDK</sequence>
<feature type="compositionally biased region" description="Polar residues" evidence="1">
    <location>
        <begin position="47"/>
        <end position="57"/>
    </location>
</feature>
<evidence type="ECO:0000256" key="1">
    <source>
        <dbReference type="SAM" id="MobiDB-lite"/>
    </source>
</evidence>
<gene>
    <name evidence="2" type="ORF">GALMADRAFT_1346329</name>
</gene>
<name>A0A067SSV5_GALM3</name>
<dbReference type="EMBL" id="KL142395">
    <property type="protein sequence ID" value="KDR70779.1"/>
    <property type="molecule type" value="Genomic_DNA"/>
</dbReference>
<keyword evidence="3" id="KW-1185">Reference proteome</keyword>